<comment type="caution">
    <text evidence="2">The sequence shown here is derived from an EMBL/GenBank/DDBJ whole genome shotgun (WGS) entry which is preliminary data.</text>
</comment>
<dbReference type="Proteomes" id="UP000577362">
    <property type="component" value="Unassembled WGS sequence"/>
</dbReference>
<gene>
    <name evidence="2" type="ORF">GGR16_002431</name>
</gene>
<accession>A0A840C0A5</accession>
<dbReference type="AlphaFoldDB" id="A0A840C0A5"/>
<organism evidence="2 3">
    <name type="scientific">Chelatococcus caeni</name>
    <dbReference type="NCBI Taxonomy" id="1348468"/>
    <lineage>
        <taxon>Bacteria</taxon>
        <taxon>Pseudomonadati</taxon>
        <taxon>Pseudomonadota</taxon>
        <taxon>Alphaproteobacteria</taxon>
        <taxon>Hyphomicrobiales</taxon>
        <taxon>Chelatococcaceae</taxon>
        <taxon>Chelatococcus</taxon>
    </lineage>
</organism>
<evidence type="ECO:0000256" key="1">
    <source>
        <dbReference type="SAM" id="SignalP"/>
    </source>
</evidence>
<proteinExistence type="predicted"/>
<feature type="chain" id="PRO_5032892048" evidence="1">
    <location>
        <begin position="23"/>
        <end position="89"/>
    </location>
</feature>
<keyword evidence="1" id="KW-0732">Signal</keyword>
<keyword evidence="3" id="KW-1185">Reference proteome</keyword>
<evidence type="ECO:0000313" key="3">
    <source>
        <dbReference type="Proteomes" id="UP000577362"/>
    </source>
</evidence>
<reference evidence="2 3" key="1">
    <citation type="submission" date="2020-08" db="EMBL/GenBank/DDBJ databases">
        <title>Genomic Encyclopedia of Type Strains, Phase IV (KMG-IV): sequencing the most valuable type-strain genomes for metagenomic binning, comparative biology and taxonomic classification.</title>
        <authorList>
            <person name="Goeker M."/>
        </authorList>
    </citation>
    <scope>NUCLEOTIDE SEQUENCE [LARGE SCALE GENOMIC DNA]</scope>
    <source>
        <strain evidence="2 3">DSM 103737</strain>
    </source>
</reference>
<name>A0A840C0A5_9HYPH</name>
<dbReference type="EMBL" id="JACIEN010000002">
    <property type="protein sequence ID" value="MBB4017402.1"/>
    <property type="molecule type" value="Genomic_DNA"/>
</dbReference>
<feature type="signal peptide" evidence="1">
    <location>
        <begin position="1"/>
        <end position="22"/>
    </location>
</feature>
<protein>
    <submittedName>
        <fullName evidence="2">Uncharacterized protein</fullName>
    </submittedName>
</protein>
<evidence type="ECO:0000313" key="2">
    <source>
        <dbReference type="EMBL" id="MBB4017402.1"/>
    </source>
</evidence>
<sequence length="89" mass="9299">MIAAASLALMYAACTATGNAPASRDIPSTATAGALFQPVPHPPVREGDDARQKLAETTAALTIANRRIVGARAWVEDIRARLMQGARGQ</sequence>